<keyword evidence="7 9" id="KW-1133">Transmembrane helix</keyword>
<feature type="transmembrane region" description="Helical" evidence="9">
    <location>
        <begin position="275"/>
        <end position="298"/>
    </location>
</feature>
<comment type="subcellular location">
    <subcellularLocation>
        <location evidence="1">Membrane</location>
        <topology evidence="1">Multi-pass membrane protein</topology>
    </subcellularLocation>
</comment>
<evidence type="ECO:0000256" key="1">
    <source>
        <dbReference type="ARBA" id="ARBA00004141"/>
    </source>
</evidence>
<feature type="transmembrane region" description="Helical" evidence="9">
    <location>
        <begin position="664"/>
        <end position="685"/>
    </location>
</feature>
<evidence type="ECO:0000256" key="6">
    <source>
        <dbReference type="ARBA" id="ARBA00022927"/>
    </source>
</evidence>
<feature type="transmembrane region" description="Helical" evidence="9">
    <location>
        <begin position="635"/>
        <end position="652"/>
    </location>
</feature>
<accession>A0A4V1J1Y2</accession>
<dbReference type="GO" id="GO:0035673">
    <property type="term" value="F:oligopeptide transmembrane transporter activity"/>
    <property type="evidence" value="ECO:0007669"/>
    <property type="project" value="InterPro"/>
</dbReference>
<feature type="transmembrane region" description="Helical" evidence="9">
    <location>
        <begin position="65"/>
        <end position="87"/>
    </location>
</feature>
<feature type="transmembrane region" description="Helical" evidence="9">
    <location>
        <begin position="587"/>
        <end position="605"/>
    </location>
</feature>
<feature type="transmembrane region" description="Helical" evidence="9">
    <location>
        <begin position="432"/>
        <end position="454"/>
    </location>
</feature>
<feature type="transmembrane region" description="Helical" evidence="9">
    <location>
        <begin position="145"/>
        <end position="165"/>
    </location>
</feature>
<feature type="transmembrane region" description="Helical" evidence="9">
    <location>
        <begin position="404"/>
        <end position="425"/>
    </location>
</feature>
<feature type="transmembrane region" description="Helical" evidence="9">
    <location>
        <begin position="350"/>
        <end position="373"/>
    </location>
</feature>
<reference evidence="11" key="1">
    <citation type="journal article" date="2018" name="Nat. Microbiol.">
        <title>Leveraging single-cell genomics to expand the fungal tree of life.</title>
        <authorList>
            <person name="Ahrendt S.R."/>
            <person name="Quandt C.A."/>
            <person name="Ciobanu D."/>
            <person name="Clum A."/>
            <person name="Salamov A."/>
            <person name="Andreopoulos B."/>
            <person name="Cheng J.F."/>
            <person name="Woyke T."/>
            <person name="Pelin A."/>
            <person name="Henrissat B."/>
            <person name="Reynolds N.K."/>
            <person name="Benny G.L."/>
            <person name="Smith M.E."/>
            <person name="James T.Y."/>
            <person name="Grigoriev I.V."/>
        </authorList>
    </citation>
    <scope>NUCLEOTIDE SEQUENCE [LARGE SCALE GENOMIC DNA]</scope>
    <source>
        <strain evidence="11">Benny S71-1</strain>
    </source>
</reference>
<feature type="transmembrane region" description="Helical" evidence="9">
    <location>
        <begin position="205"/>
        <end position="223"/>
    </location>
</feature>
<evidence type="ECO:0000256" key="3">
    <source>
        <dbReference type="ARBA" id="ARBA00022448"/>
    </source>
</evidence>
<dbReference type="AlphaFoldDB" id="A0A4V1J1Y2"/>
<feature type="transmembrane region" description="Helical" evidence="9">
    <location>
        <begin position="519"/>
        <end position="537"/>
    </location>
</feature>
<evidence type="ECO:0000256" key="4">
    <source>
        <dbReference type="ARBA" id="ARBA00022692"/>
    </source>
</evidence>
<dbReference type="Proteomes" id="UP000278143">
    <property type="component" value="Unassembled WGS sequence"/>
</dbReference>
<dbReference type="EMBL" id="KZ989368">
    <property type="protein sequence ID" value="RKP26649.1"/>
    <property type="molecule type" value="Genomic_DNA"/>
</dbReference>
<evidence type="ECO:0000256" key="8">
    <source>
        <dbReference type="ARBA" id="ARBA00023136"/>
    </source>
</evidence>
<sequence>MDDDDEDDDEEEEENSPIEIVAATVSTFDDPTLPCLTFRFWVLGTFFTMLGAGVSQMFYFRSNALIFSVFFVQLVSYPLGIFMAMALPRRRFNLLGWSFSFNPGPFNMKEHMAIGVSANAGGTAAYAIDILSVQRLFYDQDLGPLGSILLLLTTQCIGYGMAGILRRFLVTPANMIWPSNLVQVALYNTLHGSEPANRGMKRQTFFLVVACGAFVYQLLPFYIAPVLSSMAILCWIAPKNGVAQLLGSGYRGLGMLDLSFDWSAIGSFGPLYTPWWAQLNFFFGAIVTLWILAPIFYFTNMWDAQRFDLASPEQYDEDGGVFDLARVLNDKLELDTAKLAAYSDLRMSPLFAFSYGTAFLIITSTLTHVFLYYRHSIYRQFKASRKEKEDIHTRLMRAYPDVPISWYVGIFVVMLVAAIVVCEVYPIGLPWWGLLVALLVSAVLVLPIGIIQAVSNNRIGLNVITELICGYMLPGRPIANVAFKAYGYMTMFQCLLLVEDMKLGHYMKIPPRKMFIVQLWGTIVGALVNYGVLDWLLTTKFDILSGKTPDPTGQWEARNTKIFYSASIIWGVMGPTRVFGGNSPYQALLWFFLIGALLPVPFYLLHKRYPNGKWHLVNIPIMTIGTIAVPQSPSNFLTCGFIVAFIFQYYLYRRQHDWWKRYNYVLSAALDAGTQICIMFVVVAFSNTPFPTWIGNSLPNTEMCDLSLLVHEEPRMIDFNS</sequence>
<dbReference type="OrthoDB" id="9986677at2759"/>
<dbReference type="GO" id="GO:0016020">
    <property type="term" value="C:membrane"/>
    <property type="evidence" value="ECO:0007669"/>
    <property type="project" value="UniProtKB-SubCell"/>
</dbReference>
<dbReference type="InterPro" id="IPR004648">
    <property type="entry name" value="Oligpept_transpt"/>
</dbReference>
<dbReference type="InterPro" id="IPR004813">
    <property type="entry name" value="OPT"/>
</dbReference>
<feature type="transmembrane region" description="Helical" evidence="9">
    <location>
        <begin position="38"/>
        <end position="58"/>
    </location>
</feature>
<gene>
    <name evidence="10" type="ORF">SYNPS1DRAFT_13904</name>
</gene>
<organism evidence="10 11">
    <name type="scientific">Syncephalis pseudoplumigaleata</name>
    <dbReference type="NCBI Taxonomy" id="1712513"/>
    <lineage>
        <taxon>Eukaryota</taxon>
        <taxon>Fungi</taxon>
        <taxon>Fungi incertae sedis</taxon>
        <taxon>Zoopagomycota</taxon>
        <taxon>Zoopagomycotina</taxon>
        <taxon>Zoopagomycetes</taxon>
        <taxon>Zoopagales</taxon>
        <taxon>Piptocephalidaceae</taxon>
        <taxon>Syncephalis</taxon>
    </lineage>
</organism>
<comment type="similarity">
    <text evidence="2">Belongs to the oligopeptide OPT transporter family.</text>
</comment>
<keyword evidence="5" id="KW-0571">Peptide transport</keyword>
<dbReference type="NCBIfam" id="TIGR00727">
    <property type="entry name" value="ISP4_OPT"/>
    <property type="match status" value="1"/>
</dbReference>
<evidence type="ECO:0000256" key="7">
    <source>
        <dbReference type="ARBA" id="ARBA00022989"/>
    </source>
</evidence>
<dbReference type="NCBIfam" id="TIGR00728">
    <property type="entry name" value="OPT_sfam"/>
    <property type="match status" value="1"/>
</dbReference>
<evidence type="ECO:0000256" key="2">
    <source>
        <dbReference type="ARBA" id="ARBA00008807"/>
    </source>
</evidence>
<keyword evidence="11" id="KW-1185">Reference proteome</keyword>
<keyword evidence="6" id="KW-0653">Protein transport</keyword>
<dbReference type="PANTHER" id="PTHR22601">
    <property type="entry name" value="ISP4 LIKE PROTEIN"/>
    <property type="match status" value="1"/>
</dbReference>
<dbReference type="GO" id="GO:0015031">
    <property type="term" value="P:protein transport"/>
    <property type="evidence" value="ECO:0007669"/>
    <property type="project" value="UniProtKB-KW"/>
</dbReference>
<keyword evidence="3" id="KW-0813">Transport</keyword>
<proteinExistence type="inferred from homology"/>
<name>A0A4V1J1Y2_9FUNG</name>
<evidence type="ECO:0000256" key="5">
    <source>
        <dbReference type="ARBA" id="ARBA00022856"/>
    </source>
</evidence>
<keyword evidence="8 9" id="KW-0472">Membrane</keyword>
<protein>
    <submittedName>
        <fullName evidence="10">OPT oligopeptide transporter protein-domain-containing protein</fullName>
    </submittedName>
</protein>
<evidence type="ECO:0000313" key="10">
    <source>
        <dbReference type="EMBL" id="RKP26649.1"/>
    </source>
</evidence>
<keyword evidence="4 9" id="KW-0812">Transmembrane</keyword>
<evidence type="ECO:0000313" key="11">
    <source>
        <dbReference type="Proteomes" id="UP000278143"/>
    </source>
</evidence>
<evidence type="ECO:0000256" key="9">
    <source>
        <dbReference type="SAM" id="Phobius"/>
    </source>
</evidence>
<dbReference type="Pfam" id="PF03169">
    <property type="entry name" value="OPT"/>
    <property type="match status" value="1"/>
</dbReference>